<reference evidence="2 3" key="1">
    <citation type="submission" date="2024-11" db="EMBL/GenBank/DDBJ databases">
        <title>A near-complete genome assembly of Cinchona calisaya.</title>
        <authorList>
            <person name="Lian D.C."/>
            <person name="Zhao X.W."/>
            <person name="Wei L."/>
        </authorList>
    </citation>
    <scope>NUCLEOTIDE SEQUENCE [LARGE SCALE GENOMIC DNA]</scope>
    <source>
        <tissue evidence="2">Nenye</tissue>
    </source>
</reference>
<organism evidence="2 3">
    <name type="scientific">Cinchona calisaya</name>
    <dbReference type="NCBI Taxonomy" id="153742"/>
    <lineage>
        <taxon>Eukaryota</taxon>
        <taxon>Viridiplantae</taxon>
        <taxon>Streptophyta</taxon>
        <taxon>Embryophyta</taxon>
        <taxon>Tracheophyta</taxon>
        <taxon>Spermatophyta</taxon>
        <taxon>Magnoliopsida</taxon>
        <taxon>eudicotyledons</taxon>
        <taxon>Gunneridae</taxon>
        <taxon>Pentapetalae</taxon>
        <taxon>asterids</taxon>
        <taxon>lamiids</taxon>
        <taxon>Gentianales</taxon>
        <taxon>Rubiaceae</taxon>
        <taxon>Cinchonoideae</taxon>
        <taxon>Cinchoneae</taxon>
        <taxon>Cinchona</taxon>
    </lineage>
</organism>
<name>A0ABD2ZW39_9GENT</name>
<dbReference type="Proteomes" id="UP001630127">
    <property type="component" value="Unassembled WGS sequence"/>
</dbReference>
<keyword evidence="3" id="KW-1185">Reference proteome</keyword>
<gene>
    <name evidence="2" type="ORF">ACH5RR_016515</name>
</gene>
<comment type="caution">
    <text evidence="2">The sequence shown here is derived from an EMBL/GenBank/DDBJ whole genome shotgun (WGS) entry which is preliminary data.</text>
</comment>
<feature type="region of interest" description="Disordered" evidence="1">
    <location>
        <begin position="1"/>
        <end position="31"/>
    </location>
</feature>
<feature type="compositionally biased region" description="Polar residues" evidence="1">
    <location>
        <begin position="1"/>
        <end position="29"/>
    </location>
</feature>
<proteinExistence type="predicted"/>
<accession>A0ABD2ZW39</accession>
<dbReference type="AlphaFoldDB" id="A0ABD2ZW39"/>
<evidence type="ECO:0000256" key="1">
    <source>
        <dbReference type="SAM" id="MobiDB-lite"/>
    </source>
</evidence>
<dbReference type="EMBL" id="JBJUIK010000007">
    <property type="protein sequence ID" value="KAL3523681.1"/>
    <property type="molecule type" value="Genomic_DNA"/>
</dbReference>
<evidence type="ECO:0000313" key="3">
    <source>
        <dbReference type="Proteomes" id="UP001630127"/>
    </source>
</evidence>
<evidence type="ECO:0000313" key="2">
    <source>
        <dbReference type="EMBL" id="KAL3523681.1"/>
    </source>
</evidence>
<sequence>MSLATPHSQEVQISNPPNDGIGLTTSNGANIEYKDPVGQELTSSKDNETTLDHLRNKLENQSLNSNPIFERSTLKTTSLINPVLLIELSGSNKRPTNQEISIPFNVDS</sequence>
<protein>
    <submittedName>
        <fullName evidence="2">Uncharacterized protein</fullName>
    </submittedName>
</protein>